<evidence type="ECO:0000313" key="5">
    <source>
        <dbReference type="EMBL" id="KAG2425772.1"/>
    </source>
</evidence>
<evidence type="ECO:0000256" key="2">
    <source>
        <dbReference type="ARBA" id="ARBA00023026"/>
    </source>
</evidence>
<comment type="caution">
    <text evidence="5">The sequence shown here is derived from an EMBL/GenBank/DDBJ whole genome shotgun (WGS) entry which is preliminary data.</text>
</comment>
<protein>
    <recommendedName>
        <fullName evidence="4">LysM domain-containing protein</fullName>
    </recommendedName>
</protein>
<reference evidence="5" key="1">
    <citation type="journal article" date="2020" name="bioRxiv">
        <title>Comparative genomics of Chlamydomonas.</title>
        <authorList>
            <person name="Craig R.J."/>
            <person name="Hasan A.R."/>
            <person name="Ness R.W."/>
            <person name="Keightley P.D."/>
        </authorList>
    </citation>
    <scope>NUCLEOTIDE SEQUENCE</scope>
    <source>
        <strain evidence="5">SAG 7.73</strain>
    </source>
</reference>
<keyword evidence="1" id="KW-0147">Chitin-binding</keyword>
<feature type="compositionally biased region" description="Pro residues" evidence="3">
    <location>
        <begin position="1"/>
        <end position="17"/>
    </location>
</feature>
<sequence>MARRPAYPPLLPPPAYPPDAALDAPDAPPSPPHPRRPAFPPWPPFRPRAPTAPTTAADTSQPPDVDVASDPPVAACAAWHVAAPGDTCASLAESYGLPYGSGLYLNGPYSSSSGGGGGSTASGGAVAAPAPALPGPGWTWLQRINPRLDCSAGPQAGTPLCVHRAHQWLPPPGGCVRAAVLADGQSCDQVLQMYGGGAGGGGGGGGLLPRGLEDLYDLNPGLDCRGLLRGLVLCLKARPAAP</sequence>
<dbReference type="InterPro" id="IPR036779">
    <property type="entry name" value="LysM_dom_sf"/>
</dbReference>
<keyword evidence="6" id="KW-1185">Reference proteome</keyword>
<dbReference type="EMBL" id="JAEHOC010000052">
    <property type="protein sequence ID" value="KAG2425772.1"/>
    <property type="molecule type" value="Genomic_DNA"/>
</dbReference>
<dbReference type="InterPro" id="IPR052210">
    <property type="entry name" value="LysM1-like"/>
</dbReference>
<dbReference type="InterPro" id="IPR018392">
    <property type="entry name" value="LysM"/>
</dbReference>
<feature type="compositionally biased region" description="Low complexity" evidence="3">
    <location>
        <begin position="48"/>
        <end position="68"/>
    </location>
</feature>
<dbReference type="PANTHER" id="PTHR34997">
    <property type="entry name" value="AM15"/>
    <property type="match status" value="1"/>
</dbReference>
<accession>A0A835VQS8</accession>
<feature type="domain" description="LysM" evidence="4">
    <location>
        <begin position="83"/>
        <end position="99"/>
    </location>
</feature>
<dbReference type="OrthoDB" id="10620825at2759"/>
<dbReference type="AlphaFoldDB" id="A0A835VQS8"/>
<dbReference type="Pfam" id="PF01476">
    <property type="entry name" value="LysM"/>
    <property type="match status" value="1"/>
</dbReference>
<dbReference type="Gene3D" id="3.10.350.10">
    <property type="entry name" value="LysM domain"/>
    <property type="match status" value="1"/>
</dbReference>
<dbReference type="Proteomes" id="UP000650467">
    <property type="component" value="Unassembled WGS sequence"/>
</dbReference>
<feature type="region of interest" description="Disordered" evidence="3">
    <location>
        <begin position="1"/>
        <end position="68"/>
    </location>
</feature>
<evidence type="ECO:0000256" key="3">
    <source>
        <dbReference type="SAM" id="MobiDB-lite"/>
    </source>
</evidence>
<evidence type="ECO:0000259" key="4">
    <source>
        <dbReference type="Pfam" id="PF01476"/>
    </source>
</evidence>
<evidence type="ECO:0000256" key="1">
    <source>
        <dbReference type="ARBA" id="ARBA00022669"/>
    </source>
</evidence>
<feature type="compositionally biased region" description="Pro residues" evidence="3">
    <location>
        <begin position="26"/>
        <end position="47"/>
    </location>
</feature>
<gene>
    <name evidence="5" type="ORF">HXX76_013397</name>
</gene>
<dbReference type="GO" id="GO:0008061">
    <property type="term" value="F:chitin binding"/>
    <property type="evidence" value="ECO:0007669"/>
    <property type="project" value="UniProtKB-KW"/>
</dbReference>
<proteinExistence type="predicted"/>
<name>A0A835VQS8_CHLIN</name>
<organism evidence="5 6">
    <name type="scientific">Chlamydomonas incerta</name>
    <dbReference type="NCBI Taxonomy" id="51695"/>
    <lineage>
        <taxon>Eukaryota</taxon>
        <taxon>Viridiplantae</taxon>
        <taxon>Chlorophyta</taxon>
        <taxon>core chlorophytes</taxon>
        <taxon>Chlorophyceae</taxon>
        <taxon>CS clade</taxon>
        <taxon>Chlamydomonadales</taxon>
        <taxon>Chlamydomonadaceae</taxon>
        <taxon>Chlamydomonas</taxon>
    </lineage>
</organism>
<evidence type="ECO:0000313" key="6">
    <source>
        <dbReference type="Proteomes" id="UP000650467"/>
    </source>
</evidence>
<dbReference type="PANTHER" id="PTHR34997:SF1">
    <property type="entry name" value="PEPTIDOGLYCAN-BINDING LYSIN DOMAIN"/>
    <property type="match status" value="1"/>
</dbReference>
<keyword evidence="2" id="KW-0843">Virulence</keyword>